<evidence type="ECO:0000313" key="2">
    <source>
        <dbReference type="Proteomes" id="UP000823775"/>
    </source>
</evidence>
<gene>
    <name evidence="1" type="ORF">HAX54_018570</name>
</gene>
<dbReference type="Proteomes" id="UP000823775">
    <property type="component" value="Unassembled WGS sequence"/>
</dbReference>
<evidence type="ECO:0000313" key="1">
    <source>
        <dbReference type="EMBL" id="MCD7452895.1"/>
    </source>
</evidence>
<sequence>MKLFYSEYGCIKRIVQHGATRRRRRRCSRRGVEGHVEAKLEGFTTEDEARLSAGFGGIFVQAGGGGRKENKELPTSLYMMGLDSWDPPDSCPEEILSSSFGNENKNPIKNIVATLKIGHAMPEIGFSRTPIRGGRRADRANEPS</sequence>
<name>A0ABS8S1C2_DATST</name>
<dbReference type="EMBL" id="JACEIK010000227">
    <property type="protein sequence ID" value="MCD7452895.1"/>
    <property type="molecule type" value="Genomic_DNA"/>
</dbReference>
<keyword evidence="2" id="KW-1185">Reference proteome</keyword>
<protein>
    <submittedName>
        <fullName evidence="1">Uncharacterized protein</fullName>
    </submittedName>
</protein>
<comment type="caution">
    <text evidence="1">The sequence shown here is derived from an EMBL/GenBank/DDBJ whole genome shotgun (WGS) entry which is preliminary data.</text>
</comment>
<reference evidence="1 2" key="1">
    <citation type="journal article" date="2021" name="BMC Genomics">
        <title>Datura genome reveals duplications of psychoactive alkaloid biosynthetic genes and high mutation rate following tissue culture.</title>
        <authorList>
            <person name="Rajewski A."/>
            <person name="Carter-House D."/>
            <person name="Stajich J."/>
            <person name="Litt A."/>
        </authorList>
    </citation>
    <scope>NUCLEOTIDE SEQUENCE [LARGE SCALE GENOMIC DNA]</scope>
    <source>
        <strain evidence="1">AR-01</strain>
    </source>
</reference>
<proteinExistence type="predicted"/>
<accession>A0ABS8S1C2</accession>
<organism evidence="1 2">
    <name type="scientific">Datura stramonium</name>
    <name type="common">Jimsonweed</name>
    <name type="synonym">Common thornapple</name>
    <dbReference type="NCBI Taxonomy" id="4076"/>
    <lineage>
        <taxon>Eukaryota</taxon>
        <taxon>Viridiplantae</taxon>
        <taxon>Streptophyta</taxon>
        <taxon>Embryophyta</taxon>
        <taxon>Tracheophyta</taxon>
        <taxon>Spermatophyta</taxon>
        <taxon>Magnoliopsida</taxon>
        <taxon>eudicotyledons</taxon>
        <taxon>Gunneridae</taxon>
        <taxon>Pentapetalae</taxon>
        <taxon>asterids</taxon>
        <taxon>lamiids</taxon>
        <taxon>Solanales</taxon>
        <taxon>Solanaceae</taxon>
        <taxon>Solanoideae</taxon>
        <taxon>Datureae</taxon>
        <taxon>Datura</taxon>
    </lineage>
</organism>